<dbReference type="AlphaFoldDB" id="A0A2X2Y7T3"/>
<proteinExistence type="predicted"/>
<reference evidence="1 2" key="1">
    <citation type="submission" date="2018-06" db="EMBL/GenBank/DDBJ databases">
        <authorList>
            <consortium name="Pathogen Informatics"/>
            <person name="Doyle S."/>
        </authorList>
    </citation>
    <scope>NUCLEOTIDE SEQUENCE [LARGE SCALE GENOMIC DNA]</scope>
    <source>
        <strain evidence="1 2">NCTC13028</strain>
    </source>
</reference>
<dbReference type="Proteomes" id="UP000250223">
    <property type="component" value="Unassembled WGS sequence"/>
</dbReference>
<accession>A0A2X2Y7T3</accession>
<name>A0A2X2Y7T3_CLOCO</name>
<dbReference type="RefSeq" id="WP_111921495.1">
    <property type="nucleotide sequence ID" value="NZ_JABAGF010000005.1"/>
</dbReference>
<dbReference type="EMBL" id="UAWC01000013">
    <property type="protein sequence ID" value="SQB34560.1"/>
    <property type="molecule type" value="Genomic_DNA"/>
</dbReference>
<sequence length="82" mass="9450">MNNRLCIKIYYRINGNQDVYGQVPENKYLIGGGFYNRDGGSLTFKARNLEEAKNIAYNISHNNKFNNLNFILLPDNIAESFN</sequence>
<evidence type="ECO:0000313" key="2">
    <source>
        <dbReference type="Proteomes" id="UP000250223"/>
    </source>
</evidence>
<evidence type="ECO:0000313" key="1">
    <source>
        <dbReference type="EMBL" id="SQB34560.1"/>
    </source>
</evidence>
<protein>
    <submittedName>
        <fullName evidence="1">Uncharacterized protein</fullName>
    </submittedName>
</protein>
<gene>
    <name evidence="1" type="ORF">NCTC13028_01474</name>
</gene>
<organism evidence="1 2">
    <name type="scientific">Clostridium cochlearium</name>
    <dbReference type="NCBI Taxonomy" id="1494"/>
    <lineage>
        <taxon>Bacteria</taxon>
        <taxon>Bacillati</taxon>
        <taxon>Bacillota</taxon>
        <taxon>Clostridia</taxon>
        <taxon>Eubacteriales</taxon>
        <taxon>Clostridiaceae</taxon>
        <taxon>Clostridium</taxon>
    </lineage>
</organism>